<dbReference type="RefSeq" id="WP_209558574.1">
    <property type="nucleotide sequence ID" value="NZ_JAEDXU010000009.1"/>
</dbReference>
<organism evidence="1 2">
    <name type="scientific">Enterococcus larvae</name>
    <dbReference type="NCBI Taxonomy" id="2794352"/>
    <lineage>
        <taxon>Bacteria</taxon>
        <taxon>Bacillati</taxon>
        <taxon>Bacillota</taxon>
        <taxon>Bacilli</taxon>
        <taxon>Lactobacillales</taxon>
        <taxon>Enterococcaceae</taxon>
        <taxon>Enterococcus</taxon>
    </lineage>
</organism>
<reference evidence="1 2" key="1">
    <citation type="submission" date="2020-12" db="EMBL/GenBank/DDBJ databases">
        <title>Vagococcus allomyrinae sp. nov. and Enterococcus lavae sp. nov., isolated from the larvae of Allomyrina dichotoma.</title>
        <authorList>
            <person name="Lee S.D."/>
        </authorList>
    </citation>
    <scope>NUCLEOTIDE SEQUENCE [LARGE SCALE GENOMIC DNA]</scope>
    <source>
        <strain evidence="1 2">BWM-S5</strain>
    </source>
</reference>
<evidence type="ECO:0008006" key="3">
    <source>
        <dbReference type="Google" id="ProtNLM"/>
    </source>
</evidence>
<dbReference type="EMBL" id="JAEDXU010000009">
    <property type="protein sequence ID" value="MBP1047796.1"/>
    <property type="molecule type" value="Genomic_DNA"/>
</dbReference>
<keyword evidence="2" id="KW-1185">Reference proteome</keyword>
<comment type="caution">
    <text evidence="1">The sequence shown here is derived from an EMBL/GenBank/DDBJ whole genome shotgun (WGS) entry which is preliminary data.</text>
</comment>
<name>A0ABS4CMH7_9ENTE</name>
<dbReference type="Proteomes" id="UP000673375">
    <property type="component" value="Unassembled WGS sequence"/>
</dbReference>
<sequence length="210" mass="24581">MSDFQQYLSKLQCLDERETMATRKKVVLFISGSSHFDHAELSEHQQSFFSWSLGESSDWLAMNFPYNYGFASDQPVFPSLLKASWRNCLYFFHTCWNKDFQRELIRHLTPIFQCEEVMVISQSSGLNMLTAVLPKLNCQYKKLKIIALGPVSLKKINREKYDCTVIKGKRDLYSRLLDRHSPDHLVTSTHFDYLMSSEVREIVNGYIQKN</sequence>
<evidence type="ECO:0000313" key="2">
    <source>
        <dbReference type="Proteomes" id="UP000673375"/>
    </source>
</evidence>
<gene>
    <name evidence="1" type="ORF">I6N96_16015</name>
</gene>
<protein>
    <recommendedName>
        <fullName evidence="3">Alpha/beta hydrolase</fullName>
    </recommendedName>
</protein>
<proteinExistence type="predicted"/>
<evidence type="ECO:0000313" key="1">
    <source>
        <dbReference type="EMBL" id="MBP1047796.1"/>
    </source>
</evidence>
<accession>A0ABS4CMH7</accession>